<dbReference type="PANTHER" id="PTHR43156">
    <property type="entry name" value="STAGE II SPORULATION PROTEIN E-RELATED"/>
    <property type="match status" value="1"/>
</dbReference>
<sequence>MRCRQALVFTLPGLWVVAVVLCELLRPLGTQFTELLAATPAIACAGTGRRQCILLGGACALFALLPVGPSGHTGAGTRAGTCAAILAVIVASYLTTGRRRRLAQELEHAKEVATAAQHALLRPLPDRLDGVALAAGHLAAGRGGVGSVGGDLYEAQSTDHGLRVVMGDVRGHGLPALATVAALLGGFREAAHDEPALPGVLRRLDRTLQRHLRDRADQTEDGAAGGAGEEFVTLLLLQVGPGGEITTLNCGHPWPHRLTPTGAVSLAPGDPLPPLGLFPLPAEPPTTALGPLRPGETLVLHTDGAEDARDAAGAFFPLTGVLAETVHTAPAGGLTPAAVVDRVRDALLRHTGGRLTDDAAVLALAPAHDRPGPAALPAPPPRPALARACRRA</sequence>
<reference evidence="4" key="2">
    <citation type="submission" date="2020-09" db="EMBL/GenBank/DDBJ databases">
        <authorList>
            <person name="Sun Q."/>
            <person name="Ohkuma M."/>
        </authorList>
    </citation>
    <scope>NUCLEOTIDE SEQUENCE</scope>
    <source>
        <strain evidence="4">JCM 4059</strain>
    </source>
</reference>
<evidence type="ECO:0000256" key="1">
    <source>
        <dbReference type="ARBA" id="ARBA00022801"/>
    </source>
</evidence>
<dbReference type="InterPro" id="IPR052016">
    <property type="entry name" value="Bact_Sigma-Reg"/>
</dbReference>
<keyword evidence="2" id="KW-0472">Membrane</keyword>
<dbReference type="InterPro" id="IPR036457">
    <property type="entry name" value="PPM-type-like_dom_sf"/>
</dbReference>
<dbReference type="SMART" id="SM00331">
    <property type="entry name" value="PP2C_SIG"/>
    <property type="match status" value="1"/>
</dbReference>
<gene>
    <name evidence="4" type="ORF">GCM10010218_21590</name>
</gene>
<feature type="domain" description="PPM-type phosphatase" evidence="3">
    <location>
        <begin position="133"/>
        <end position="366"/>
    </location>
</feature>
<keyword evidence="2" id="KW-0812">Transmembrane</keyword>
<keyword evidence="5" id="KW-1185">Reference proteome</keyword>
<evidence type="ECO:0000313" key="5">
    <source>
        <dbReference type="Proteomes" id="UP000638313"/>
    </source>
</evidence>
<keyword evidence="1" id="KW-0378">Hydrolase</keyword>
<evidence type="ECO:0000259" key="3">
    <source>
        <dbReference type="SMART" id="SM00331"/>
    </source>
</evidence>
<keyword evidence="2" id="KW-1133">Transmembrane helix</keyword>
<comment type="caution">
    <text evidence="4">The sequence shown here is derived from an EMBL/GenBank/DDBJ whole genome shotgun (WGS) entry which is preliminary data.</text>
</comment>
<dbReference type="Gene3D" id="3.60.40.10">
    <property type="entry name" value="PPM-type phosphatase domain"/>
    <property type="match status" value="1"/>
</dbReference>
<proteinExistence type="predicted"/>
<reference evidence="4" key="1">
    <citation type="journal article" date="2014" name="Int. J. Syst. Evol. Microbiol.">
        <title>Complete genome sequence of Corynebacterium casei LMG S-19264T (=DSM 44701T), isolated from a smear-ripened cheese.</title>
        <authorList>
            <consortium name="US DOE Joint Genome Institute (JGI-PGF)"/>
            <person name="Walter F."/>
            <person name="Albersmeier A."/>
            <person name="Kalinowski J."/>
            <person name="Ruckert C."/>
        </authorList>
    </citation>
    <scope>NUCLEOTIDE SEQUENCE</scope>
    <source>
        <strain evidence="4">JCM 4059</strain>
    </source>
</reference>
<dbReference type="EMBL" id="BNBD01000003">
    <property type="protein sequence ID" value="GHF39915.1"/>
    <property type="molecule type" value="Genomic_DNA"/>
</dbReference>
<feature type="transmembrane region" description="Helical" evidence="2">
    <location>
        <begin position="75"/>
        <end position="94"/>
    </location>
</feature>
<dbReference type="Proteomes" id="UP000638313">
    <property type="component" value="Unassembled WGS sequence"/>
</dbReference>
<name>A0A919B1R1_9ACTN</name>
<evidence type="ECO:0000313" key="4">
    <source>
        <dbReference type="EMBL" id="GHF39915.1"/>
    </source>
</evidence>
<dbReference type="InterPro" id="IPR001932">
    <property type="entry name" value="PPM-type_phosphatase-like_dom"/>
</dbReference>
<protein>
    <submittedName>
        <fullName evidence="4">Membrane protein</fullName>
    </submittedName>
</protein>
<accession>A0A919B1R1</accession>
<dbReference type="PANTHER" id="PTHR43156:SF2">
    <property type="entry name" value="STAGE II SPORULATION PROTEIN E"/>
    <property type="match status" value="1"/>
</dbReference>
<dbReference type="AlphaFoldDB" id="A0A919B1R1"/>
<dbReference type="GO" id="GO:0016791">
    <property type="term" value="F:phosphatase activity"/>
    <property type="evidence" value="ECO:0007669"/>
    <property type="project" value="TreeGrafter"/>
</dbReference>
<dbReference type="Pfam" id="PF07228">
    <property type="entry name" value="SpoIIE"/>
    <property type="match status" value="1"/>
</dbReference>
<evidence type="ECO:0000256" key="2">
    <source>
        <dbReference type="SAM" id="Phobius"/>
    </source>
</evidence>
<organism evidence="4 5">
    <name type="scientific">Streptomyces mashuensis</name>
    <dbReference type="NCBI Taxonomy" id="33904"/>
    <lineage>
        <taxon>Bacteria</taxon>
        <taxon>Bacillati</taxon>
        <taxon>Actinomycetota</taxon>
        <taxon>Actinomycetes</taxon>
        <taxon>Kitasatosporales</taxon>
        <taxon>Streptomycetaceae</taxon>
        <taxon>Streptomyces</taxon>
    </lineage>
</organism>